<dbReference type="AlphaFoldDB" id="A0A2Z7AHN5"/>
<protein>
    <submittedName>
        <fullName evidence="1">Uncharacterized protein</fullName>
    </submittedName>
</protein>
<evidence type="ECO:0000313" key="1">
    <source>
        <dbReference type="EMBL" id="KZV21281.1"/>
    </source>
</evidence>
<sequence length="76" mass="9166">MGQGNALVPHIFSQKRCELKLTRYVVIDEVSFRAVEGNGFVGLLHELQPRFKIPDRKKLQVWFMIYSWRRKRRYEV</sequence>
<dbReference type="SUPFAM" id="SSF140996">
    <property type="entry name" value="Hermes dimerisation domain"/>
    <property type="match status" value="1"/>
</dbReference>
<dbReference type="Proteomes" id="UP000250235">
    <property type="component" value="Unassembled WGS sequence"/>
</dbReference>
<keyword evidence="2" id="KW-1185">Reference proteome</keyword>
<gene>
    <name evidence="1" type="ORF">F511_26239</name>
</gene>
<proteinExistence type="predicted"/>
<reference evidence="1 2" key="1">
    <citation type="journal article" date="2015" name="Proc. Natl. Acad. Sci. U.S.A.">
        <title>The resurrection genome of Boea hygrometrica: A blueprint for survival of dehydration.</title>
        <authorList>
            <person name="Xiao L."/>
            <person name="Yang G."/>
            <person name="Zhang L."/>
            <person name="Yang X."/>
            <person name="Zhao S."/>
            <person name="Ji Z."/>
            <person name="Zhou Q."/>
            <person name="Hu M."/>
            <person name="Wang Y."/>
            <person name="Chen M."/>
            <person name="Xu Y."/>
            <person name="Jin H."/>
            <person name="Xiao X."/>
            <person name="Hu G."/>
            <person name="Bao F."/>
            <person name="Hu Y."/>
            <person name="Wan P."/>
            <person name="Li L."/>
            <person name="Deng X."/>
            <person name="Kuang T."/>
            <person name="Xiang C."/>
            <person name="Zhu J.K."/>
            <person name="Oliver M.J."/>
            <person name="He Y."/>
        </authorList>
    </citation>
    <scope>NUCLEOTIDE SEQUENCE [LARGE SCALE GENOMIC DNA]</scope>
    <source>
        <strain evidence="2">cv. XS01</strain>
    </source>
</reference>
<evidence type="ECO:0000313" key="2">
    <source>
        <dbReference type="Proteomes" id="UP000250235"/>
    </source>
</evidence>
<accession>A0A2Z7AHN5</accession>
<name>A0A2Z7AHN5_9LAMI</name>
<dbReference type="OrthoDB" id="1301613at2759"/>
<dbReference type="EMBL" id="KV014909">
    <property type="protein sequence ID" value="KZV21281.1"/>
    <property type="molecule type" value="Genomic_DNA"/>
</dbReference>
<organism evidence="1 2">
    <name type="scientific">Dorcoceras hygrometricum</name>
    <dbReference type="NCBI Taxonomy" id="472368"/>
    <lineage>
        <taxon>Eukaryota</taxon>
        <taxon>Viridiplantae</taxon>
        <taxon>Streptophyta</taxon>
        <taxon>Embryophyta</taxon>
        <taxon>Tracheophyta</taxon>
        <taxon>Spermatophyta</taxon>
        <taxon>Magnoliopsida</taxon>
        <taxon>eudicotyledons</taxon>
        <taxon>Gunneridae</taxon>
        <taxon>Pentapetalae</taxon>
        <taxon>asterids</taxon>
        <taxon>lamiids</taxon>
        <taxon>Lamiales</taxon>
        <taxon>Gesneriaceae</taxon>
        <taxon>Didymocarpoideae</taxon>
        <taxon>Trichosporeae</taxon>
        <taxon>Loxocarpinae</taxon>
        <taxon>Dorcoceras</taxon>
    </lineage>
</organism>